<dbReference type="RefSeq" id="WP_147205696.1">
    <property type="nucleotide sequence ID" value="NZ_BJYT01000025.1"/>
</dbReference>
<dbReference type="Proteomes" id="UP000321513">
    <property type="component" value="Unassembled WGS sequence"/>
</dbReference>
<comment type="caution">
    <text evidence="1">The sequence shown here is derived from an EMBL/GenBank/DDBJ whole genome shotgun (WGS) entry which is preliminary data.</text>
</comment>
<dbReference type="PANTHER" id="PTHR39186">
    <property type="entry name" value="DUF2071 FAMILY PROTEIN"/>
    <property type="match status" value="1"/>
</dbReference>
<evidence type="ECO:0008006" key="3">
    <source>
        <dbReference type="Google" id="ProtNLM"/>
    </source>
</evidence>
<reference evidence="1 2" key="1">
    <citation type="submission" date="2019-07" db="EMBL/GenBank/DDBJ databases">
        <title>Whole genome shotgun sequence of Segetibacter aerophilus NBRC 106135.</title>
        <authorList>
            <person name="Hosoyama A."/>
            <person name="Uohara A."/>
            <person name="Ohji S."/>
            <person name="Ichikawa N."/>
        </authorList>
    </citation>
    <scope>NUCLEOTIDE SEQUENCE [LARGE SCALE GENOMIC DNA]</scope>
    <source>
        <strain evidence="1 2">NBRC 106135</strain>
    </source>
</reference>
<gene>
    <name evidence="1" type="ORF">SAE01_40840</name>
</gene>
<dbReference type="AlphaFoldDB" id="A0A512BI02"/>
<accession>A0A512BI02</accession>
<dbReference type="Pfam" id="PF09844">
    <property type="entry name" value="DUF2071"/>
    <property type="match status" value="1"/>
</dbReference>
<dbReference type="InterPro" id="IPR018644">
    <property type="entry name" value="DUF2071"/>
</dbReference>
<evidence type="ECO:0000313" key="1">
    <source>
        <dbReference type="EMBL" id="GEO11588.1"/>
    </source>
</evidence>
<protein>
    <recommendedName>
        <fullName evidence="3">DUF2071 domain-containing protein</fullName>
    </recommendedName>
</protein>
<name>A0A512BI02_9BACT</name>
<evidence type="ECO:0000313" key="2">
    <source>
        <dbReference type="Proteomes" id="UP000321513"/>
    </source>
</evidence>
<organism evidence="1 2">
    <name type="scientific">Segetibacter aerophilus</name>
    <dbReference type="NCBI Taxonomy" id="670293"/>
    <lineage>
        <taxon>Bacteria</taxon>
        <taxon>Pseudomonadati</taxon>
        <taxon>Bacteroidota</taxon>
        <taxon>Chitinophagia</taxon>
        <taxon>Chitinophagales</taxon>
        <taxon>Chitinophagaceae</taxon>
        <taxon>Segetibacter</taxon>
    </lineage>
</organism>
<dbReference type="OrthoDB" id="1421826at2"/>
<proteinExistence type="predicted"/>
<dbReference type="EMBL" id="BJYT01000025">
    <property type="protein sequence ID" value="GEO11588.1"/>
    <property type="molecule type" value="Genomic_DNA"/>
</dbReference>
<keyword evidence="2" id="KW-1185">Reference proteome</keyword>
<dbReference type="PANTHER" id="PTHR39186:SF1">
    <property type="entry name" value="DUF2071 DOMAIN-CONTAINING PROTEIN"/>
    <property type="match status" value="1"/>
</dbReference>
<sequence length="243" mass="28850">MQPTRPIFLKARWENLVMINYEVDPAILLPHLPPCTELDTFNNKTLVSVVGFMFNDTRVFRFRWPYHTNFEEVNLRFYVKNFDGKTWKRGVVFISEIVPSPIISFIANKLYHEHYSAKRMKHETEISGDEIFIKYEWKHRKKWNTLQVKAETSLTDIKPGSEEEFIFEHYWGYNKYNETTTIEYGVEHNVWQVHQVRDWKLECDAASLYGKEFEPFLAAKPTSVFLAKGSEVVIRKPVFIKKG</sequence>